<evidence type="ECO:0000256" key="4">
    <source>
        <dbReference type="PIRSR" id="PIRSR006278-1"/>
    </source>
</evidence>
<keyword evidence="8" id="KW-1185">Reference proteome</keyword>
<evidence type="ECO:0000256" key="5">
    <source>
        <dbReference type="PIRSR" id="PIRSR006278-2"/>
    </source>
</evidence>
<organism evidence="7 8">
    <name type="scientific">Methylomonas denitrificans</name>
    <dbReference type="NCBI Taxonomy" id="1538553"/>
    <lineage>
        <taxon>Bacteria</taxon>
        <taxon>Pseudomonadati</taxon>
        <taxon>Pseudomonadota</taxon>
        <taxon>Gammaproteobacteria</taxon>
        <taxon>Methylococcales</taxon>
        <taxon>Methylococcaceae</taxon>
        <taxon>Methylomonas</taxon>
    </lineage>
</organism>
<comment type="cofactor">
    <cofactor evidence="1">
        <name>pyridoxal 5'-phosphate</name>
        <dbReference type="ChEBI" id="CHEBI:597326"/>
    </cofactor>
</comment>
<dbReference type="Pfam" id="PF00291">
    <property type="entry name" value="PALP"/>
    <property type="match status" value="1"/>
</dbReference>
<evidence type="ECO:0000313" key="8">
    <source>
        <dbReference type="Proteomes" id="UP000030512"/>
    </source>
</evidence>
<dbReference type="SUPFAM" id="SSF53686">
    <property type="entry name" value="Tryptophan synthase beta subunit-like PLP-dependent enzymes"/>
    <property type="match status" value="1"/>
</dbReference>
<comment type="similarity">
    <text evidence="2">Belongs to the ACC deaminase/D-cysteine desulfhydrase family.</text>
</comment>
<protein>
    <submittedName>
        <fullName evidence="7">1-aminocyclopropane-1-carboxylate deaminase</fullName>
    </submittedName>
</protein>
<evidence type="ECO:0000256" key="2">
    <source>
        <dbReference type="ARBA" id="ARBA00008639"/>
    </source>
</evidence>
<feature type="modified residue" description="N6-(pyridoxal phosphate)lysine" evidence="5">
    <location>
        <position position="58"/>
    </location>
</feature>
<dbReference type="InterPro" id="IPR027278">
    <property type="entry name" value="ACCD_DCysDesulf"/>
</dbReference>
<dbReference type="Proteomes" id="UP000030512">
    <property type="component" value="Chromosome"/>
</dbReference>
<feature type="domain" description="Tryptophan synthase beta chain-like PALP" evidence="6">
    <location>
        <begin position="26"/>
        <end position="304"/>
    </location>
</feature>
<dbReference type="EMBL" id="CP014476">
    <property type="protein sequence ID" value="AMK78261.1"/>
    <property type="molecule type" value="Genomic_DNA"/>
</dbReference>
<dbReference type="GO" id="GO:0019148">
    <property type="term" value="F:D-cysteine desulfhydrase activity"/>
    <property type="evidence" value="ECO:0007669"/>
    <property type="project" value="TreeGrafter"/>
</dbReference>
<keyword evidence="3 5" id="KW-0663">Pyridoxal phosphate</keyword>
<dbReference type="OrthoDB" id="9801249at2"/>
<dbReference type="Gene3D" id="3.40.50.1100">
    <property type="match status" value="2"/>
</dbReference>
<dbReference type="PANTHER" id="PTHR43780">
    <property type="entry name" value="1-AMINOCYCLOPROPANE-1-CARBOXYLATE DEAMINASE-RELATED"/>
    <property type="match status" value="1"/>
</dbReference>
<proteinExistence type="inferred from homology"/>
<sequence length="311" mass="34387">MGHQASAVTDLHPRLQELQAKLAVSPLTRINDPELTERQLELWIKRDDLLHPIISGNKWRKLKYILNHALHGGADCIVSMGGAYSNHLHALAFTGKALGLKTIGYIRGERPSQLNATLHDLLDWGMELRFVSRGEYRQLRDYHDYDSLPGLQPGQYWLPEGGATDLALQGVAELVDEIEINFDTLAVACGTGTTLAGLLASPLTRLAIGVAALKGGDFLIDDVQQLLNKQGMTSQADWRILVNYHFGGFAKTTPALLAFMQDFQLRHDIELEPVYTGKLLFALYGLIRKGYFPAGQRIVAVHTGGLQGKRN</sequence>
<evidence type="ECO:0000313" key="7">
    <source>
        <dbReference type="EMBL" id="AMK78261.1"/>
    </source>
</evidence>
<dbReference type="AlphaFoldDB" id="A0A126T865"/>
<accession>A0A126T865</accession>
<dbReference type="PANTHER" id="PTHR43780:SF2">
    <property type="entry name" value="1-AMINOCYCLOPROPANE-1-CARBOXYLATE DEAMINASE-RELATED"/>
    <property type="match status" value="1"/>
</dbReference>
<evidence type="ECO:0000259" key="6">
    <source>
        <dbReference type="Pfam" id="PF00291"/>
    </source>
</evidence>
<gene>
    <name evidence="7" type="ORF">JT25_017515</name>
</gene>
<dbReference type="PIRSF" id="PIRSF006278">
    <property type="entry name" value="ACCD_DCysDesulf"/>
    <property type="match status" value="1"/>
</dbReference>
<dbReference type="KEGG" id="mdn:JT25_017515"/>
<dbReference type="InterPro" id="IPR001926">
    <property type="entry name" value="TrpB-like_PALP"/>
</dbReference>
<evidence type="ECO:0000256" key="3">
    <source>
        <dbReference type="ARBA" id="ARBA00022898"/>
    </source>
</evidence>
<evidence type="ECO:0000256" key="1">
    <source>
        <dbReference type="ARBA" id="ARBA00001933"/>
    </source>
</evidence>
<dbReference type="STRING" id="1538553.JT25_017515"/>
<dbReference type="InterPro" id="IPR036052">
    <property type="entry name" value="TrpB-like_PALP_sf"/>
</dbReference>
<name>A0A126T865_9GAMM</name>
<feature type="active site" description="Nucleophile" evidence="4">
    <location>
        <position position="85"/>
    </location>
</feature>
<reference evidence="7 8" key="1">
    <citation type="journal article" date="2015" name="Environ. Microbiol.">
        <title>Methane oxidation coupled to nitrate reduction under hypoxia by the Gammaproteobacterium Methylomonas denitrificans, sp. nov. type strain FJG1.</title>
        <authorList>
            <person name="Kits K.D."/>
            <person name="Klotz M.G."/>
            <person name="Stein L.Y."/>
        </authorList>
    </citation>
    <scope>NUCLEOTIDE SEQUENCE [LARGE SCALE GENOMIC DNA]</scope>
    <source>
        <strain evidence="7 8">FJG1</strain>
    </source>
</reference>